<comment type="caution">
    <text evidence="5">The sequence shown here is derived from an EMBL/GenBank/DDBJ whole genome shotgun (WGS) entry which is preliminary data.</text>
</comment>
<dbReference type="EMBL" id="DRND01000250">
    <property type="protein sequence ID" value="HFC46853.1"/>
    <property type="molecule type" value="Genomic_DNA"/>
</dbReference>
<dbReference type="AlphaFoldDB" id="A0A7V2SWB5"/>
<dbReference type="SMART" id="SM00530">
    <property type="entry name" value="HTH_XRE"/>
    <property type="match status" value="1"/>
</dbReference>
<dbReference type="Gene3D" id="1.10.260.40">
    <property type="entry name" value="lambda repressor-like DNA-binding domains"/>
    <property type="match status" value="1"/>
</dbReference>
<accession>A0A7V2SWB5</accession>
<evidence type="ECO:0000256" key="1">
    <source>
        <dbReference type="ARBA" id="ARBA00023125"/>
    </source>
</evidence>
<evidence type="ECO:0000313" key="5">
    <source>
        <dbReference type="EMBL" id="HFC46853.1"/>
    </source>
</evidence>
<feature type="domain" description="HTH cro/C1-type" evidence="4">
    <location>
        <begin position="26"/>
        <end position="81"/>
    </location>
</feature>
<sequence>MLQSWVIMSVQGSGSRQLLRIDGRRIRAIREQKGLTQLYLASYVGVTTDTISRWENRKYPTIKRENAEKLAEALEVELEEILEREEEPTVPEPDHEGGELTRSSESSTPKLQLQWVKKGQLLVIALLFVVIMVALLYLGNGGKKEDVELVTATRTLPSYVAPGSLFPVVIEIEDPGHGTSVIVKETIPRSLTVAGYYPEASPLTLEKGAAHWIVSVPHGGLKFIYVLKVPDKTKMGKKLRFSGEIISKGVRNSGVPIEGDVLTLVGPYHWADKDANSIIDDQEMLDAYDTFGQVEVLKPELDELEALWAKGKYKWAIRRLIFFGQQEGKDEGEK</sequence>
<name>A0A7V2SWB5_9BACT</name>
<protein>
    <submittedName>
        <fullName evidence="5">XRE family transcriptional regulator</fullName>
    </submittedName>
</protein>
<dbReference type="PANTHER" id="PTHR46558:SF11">
    <property type="entry name" value="HTH-TYPE TRANSCRIPTIONAL REGULATOR XRE"/>
    <property type="match status" value="1"/>
</dbReference>
<dbReference type="PANTHER" id="PTHR46558">
    <property type="entry name" value="TRACRIPTIONAL REGULATORY PROTEIN-RELATED-RELATED"/>
    <property type="match status" value="1"/>
</dbReference>
<dbReference type="InterPro" id="IPR001387">
    <property type="entry name" value="Cro/C1-type_HTH"/>
</dbReference>
<evidence type="ECO:0000256" key="2">
    <source>
        <dbReference type="SAM" id="MobiDB-lite"/>
    </source>
</evidence>
<dbReference type="GO" id="GO:0003677">
    <property type="term" value="F:DNA binding"/>
    <property type="evidence" value="ECO:0007669"/>
    <property type="project" value="UniProtKB-KW"/>
</dbReference>
<dbReference type="CDD" id="cd00093">
    <property type="entry name" value="HTH_XRE"/>
    <property type="match status" value="1"/>
</dbReference>
<organism evidence="5">
    <name type="scientific">Dissulfuribacter thermophilus</name>
    <dbReference type="NCBI Taxonomy" id="1156395"/>
    <lineage>
        <taxon>Bacteria</taxon>
        <taxon>Pseudomonadati</taxon>
        <taxon>Thermodesulfobacteriota</taxon>
        <taxon>Dissulfuribacteria</taxon>
        <taxon>Dissulfuribacterales</taxon>
        <taxon>Dissulfuribacteraceae</taxon>
        <taxon>Dissulfuribacter</taxon>
    </lineage>
</organism>
<evidence type="ECO:0000256" key="3">
    <source>
        <dbReference type="SAM" id="Phobius"/>
    </source>
</evidence>
<dbReference type="SUPFAM" id="SSF47413">
    <property type="entry name" value="lambda repressor-like DNA-binding domains"/>
    <property type="match status" value="1"/>
</dbReference>
<feature type="region of interest" description="Disordered" evidence="2">
    <location>
        <begin position="82"/>
        <end position="105"/>
    </location>
</feature>
<dbReference type="PROSITE" id="PS50943">
    <property type="entry name" value="HTH_CROC1"/>
    <property type="match status" value="1"/>
</dbReference>
<dbReference type="InterPro" id="IPR010982">
    <property type="entry name" value="Lambda_DNA-bd_dom_sf"/>
</dbReference>
<gene>
    <name evidence="5" type="ORF">ENJ63_03120</name>
</gene>
<feature type="transmembrane region" description="Helical" evidence="3">
    <location>
        <begin position="121"/>
        <end position="139"/>
    </location>
</feature>
<keyword evidence="3" id="KW-0812">Transmembrane</keyword>
<evidence type="ECO:0000259" key="4">
    <source>
        <dbReference type="PROSITE" id="PS50943"/>
    </source>
</evidence>
<proteinExistence type="predicted"/>
<reference evidence="5" key="1">
    <citation type="journal article" date="2020" name="mSystems">
        <title>Genome- and Community-Level Interaction Insights into Carbon Utilization and Element Cycling Functions of Hydrothermarchaeota in Hydrothermal Sediment.</title>
        <authorList>
            <person name="Zhou Z."/>
            <person name="Liu Y."/>
            <person name="Xu W."/>
            <person name="Pan J."/>
            <person name="Luo Z.H."/>
            <person name="Li M."/>
        </authorList>
    </citation>
    <scope>NUCLEOTIDE SEQUENCE [LARGE SCALE GENOMIC DNA]</scope>
    <source>
        <strain evidence="5">HyVt-503</strain>
    </source>
</reference>
<keyword evidence="3" id="KW-1133">Transmembrane helix</keyword>
<keyword evidence="1" id="KW-0238">DNA-binding</keyword>
<dbReference type="Proteomes" id="UP000885797">
    <property type="component" value="Unassembled WGS sequence"/>
</dbReference>
<keyword evidence="3" id="KW-0472">Membrane</keyword>
<dbReference type="Pfam" id="PF01381">
    <property type="entry name" value="HTH_3"/>
    <property type="match status" value="1"/>
</dbReference>